<dbReference type="Pfam" id="PF00652">
    <property type="entry name" value="Ricin_B_lectin"/>
    <property type="match status" value="1"/>
</dbReference>
<dbReference type="Pfam" id="PF06283">
    <property type="entry name" value="ThuA"/>
    <property type="match status" value="1"/>
</dbReference>
<sequence length="432" mass="47085">MNTEIRNNRVAHLLAATLVCLLLASSPAAGRVETETRAAAPSFKVLAFYNGTWDAAHIDFVKEANRWFPQLAAQNGFSYTSTNDWNQLNASNLAQYQVVLFLDDLPQTSAQRAAFQQYMQGGGGWMGFHVSAFTTSPDSWSWYHHQFLGTGAFKSNTWGPTTAVLKVENRTHPSTLNLPATFTSAVSEWYGWSNNLRNNADIQVLASVDPVSFPLGTDPNQSWYSGDYPILWTNKKYKMLYANFGHNAMNYSNNTPLSSTFASEIQNRFILDGLKWLGGVGTTPPPPGPISPTAWYTATGKGAGKCVDARSAASANGTVVQQYACNGTLAQHFQFQPTSGGYVRINSRLNSAQVLDVKDVSAADGAQIQLWVYSNGNNQQWLPEEEASGSYHFVNRYSGKCLTATGSADSTPLVQSTCNGSTAQSFSLTVQP</sequence>
<dbReference type="InterPro" id="IPR000772">
    <property type="entry name" value="Ricin_B_lectin"/>
</dbReference>
<keyword evidence="1" id="KW-0732">Signal</keyword>
<evidence type="ECO:0000313" key="4">
    <source>
        <dbReference type="Proteomes" id="UP001221838"/>
    </source>
</evidence>
<dbReference type="InterPro" id="IPR029010">
    <property type="entry name" value="ThuA-like"/>
</dbReference>
<name>A0ABT5D036_9BACT</name>
<keyword evidence="4" id="KW-1185">Reference proteome</keyword>
<dbReference type="SUPFAM" id="SSF50370">
    <property type="entry name" value="Ricin B-like lectins"/>
    <property type="match status" value="1"/>
</dbReference>
<gene>
    <name evidence="3" type="ORF">POL68_00985</name>
</gene>
<accession>A0ABT5D036</accession>
<evidence type="ECO:0000256" key="1">
    <source>
        <dbReference type="SAM" id="SignalP"/>
    </source>
</evidence>
<dbReference type="CDD" id="cd00161">
    <property type="entry name" value="beta-trefoil_Ricin-like"/>
    <property type="match status" value="1"/>
</dbReference>
<comment type="caution">
    <text evidence="3">The sequence shown here is derived from an EMBL/GenBank/DDBJ whole genome shotgun (WGS) entry which is preliminary data.</text>
</comment>
<dbReference type="InterPro" id="IPR035992">
    <property type="entry name" value="Ricin_B-like_lectins"/>
</dbReference>
<dbReference type="Gene3D" id="2.80.10.50">
    <property type="match status" value="2"/>
</dbReference>
<dbReference type="PROSITE" id="PS50231">
    <property type="entry name" value="RICIN_B_LECTIN"/>
    <property type="match status" value="1"/>
</dbReference>
<dbReference type="RefSeq" id="WP_272134249.1">
    <property type="nucleotide sequence ID" value="NZ_JAQNDM010000001.1"/>
</dbReference>
<evidence type="ECO:0000259" key="2">
    <source>
        <dbReference type="SMART" id="SM00458"/>
    </source>
</evidence>
<proteinExistence type="predicted"/>
<dbReference type="Gene3D" id="3.40.50.880">
    <property type="match status" value="1"/>
</dbReference>
<dbReference type="PANTHER" id="PTHR40469:SF2">
    <property type="entry name" value="GALACTOSE-BINDING DOMAIN-LIKE SUPERFAMILY PROTEIN"/>
    <property type="match status" value="1"/>
</dbReference>
<feature type="domain" description="Ricin B lectin" evidence="2">
    <location>
        <begin position="294"/>
        <end position="429"/>
    </location>
</feature>
<feature type="chain" id="PRO_5047176721" evidence="1">
    <location>
        <begin position="31"/>
        <end position="432"/>
    </location>
</feature>
<dbReference type="SUPFAM" id="SSF52317">
    <property type="entry name" value="Class I glutamine amidotransferase-like"/>
    <property type="match status" value="1"/>
</dbReference>
<organism evidence="3 4">
    <name type="scientific">Stigmatella ashevillensis</name>
    <dbReference type="NCBI Taxonomy" id="2995309"/>
    <lineage>
        <taxon>Bacteria</taxon>
        <taxon>Pseudomonadati</taxon>
        <taxon>Myxococcota</taxon>
        <taxon>Myxococcia</taxon>
        <taxon>Myxococcales</taxon>
        <taxon>Cystobacterineae</taxon>
        <taxon>Archangiaceae</taxon>
        <taxon>Stigmatella</taxon>
    </lineage>
</organism>
<feature type="signal peptide" evidence="1">
    <location>
        <begin position="1"/>
        <end position="30"/>
    </location>
</feature>
<dbReference type="PANTHER" id="PTHR40469">
    <property type="entry name" value="SECRETED GLYCOSYL HYDROLASE"/>
    <property type="match status" value="1"/>
</dbReference>
<dbReference type="InterPro" id="IPR029062">
    <property type="entry name" value="Class_I_gatase-like"/>
</dbReference>
<dbReference type="SMART" id="SM00458">
    <property type="entry name" value="RICIN"/>
    <property type="match status" value="1"/>
</dbReference>
<evidence type="ECO:0000313" key="3">
    <source>
        <dbReference type="EMBL" id="MDC0707035.1"/>
    </source>
</evidence>
<dbReference type="Proteomes" id="UP001221838">
    <property type="component" value="Unassembled WGS sequence"/>
</dbReference>
<dbReference type="EMBL" id="JAQNDM010000001">
    <property type="protein sequence ID" value="MDC0707035.1"/>
    <property type="molecule type" value="Genomic_DNA"/>
</dbReference>
<reference evidence="3 4" key="1">
    <citation type="submission" date="2022-11" db="EMBL/GenBank/DDBJ databases">
        <title>Minimal conservation of predation-associated metabolite biosynthetic gene clusters underscores biosynthetic potential of Myxococcota including descriptions for ten novel species: Archangium lansinium sp. nov., Myxococcus landrumus sp. nov., Nannocystis bai.</title>
        <authorList>
            <person name="Ahearne A."/>
            <person name="Stevens C."/>
            <person name="Dowd S."/>
        </authorList>
    </citation>
    <scope>NUCLEOTIDE SEQUENCE [LARGE SCALE GENOMIC DNA]</scope>
    <source>
        <strain evidence="3 4">NCWAL01</strain>
    </source>
</reference>
<protein>
    <submittedName>
        <fullName evidence="3">ThuA domain-containing protein</fullName>
    </submittedName>
</protein>